<evidence type="ECO:0000313" key="1">
    <source>
        <dbReference type="EMBL" id="TDX30778.1"/>
    </source>
</evidence>
<name>A0A4R8FVD4_9GAMM</name>
<organism evidence="1 2">
    <name type="scientific">Modicisalibacter xianhensis</name>
    <dbReference type="NCBI Taxonomy" id="442341"/>
    <lineage>
        <taxon>Bacteria</taxon>
        <taxon>Pseudomonadati</taxon>
        <taxon>Pseudomonadota</taxon>
        <taxon>Gammaproteobacteria</taxon>
        <taxon>Oceanospirillales</taxon>
        <taxon>Halomonadaceae</taxon>
        <taxon>Modicisalibacter</taxon>
    </lineage>
</organism>
<dbReference type="EMBL" id="SOEC01000004">
    <property type="protein sequence ID" value="TDX30778.1"/>
    <property type="molecule type" value="Genomic_DNA"/>
</dbReference>
<sequence>MKASEKPAGSWVITCMVTGYSWEVFSRDDARKAESVALVETAQEYLARINEEAKEL</sequence>
<accession>A0A4R8FVD4</accession>
<proteinExistence type="predicted"/>
<reference evidence="1 2" key="1">
    <citation type="submission" date="2019-03" db="EMBL/GenBank/DDBJ databases">
        <title>Freshwater and sediment microbial communities from various areas in North America, analyzing microbe dynamics in response to fracking.</title>
        <authorList>
            <person name="Lamendella R."/>
        </authorList>
    </citation>
    <scope>NUCLEOTIDE SEQUENCE [LARGE SCALE GENOMIC DNA]</scope>
    <source>
        <strain evidence="1 2">6_TX</strain>
    </source>
</reference>
<protein>
    <submittedName>
        <fullName evidence="1">Uncharacterized protein</fullName>
    </submittedName>
</protein>
<gene>
    <name evidence="1" type="ORF">DFO67_10433</name>
</gene>
<dbReference type="Proteomes" id="UP000294489">
    <property type="component" value="Unassembled WGS sequence"/>
</dbReference>
<comment type="caution">
    <text evidence="1">The sequence shown here is derived from an EMBL/GenBank/DDBJ whole genome shotgun (WGS) entry which is preliminary data.</text>
</comment>
<dbReference type="AlphaFoldDB" id="A0A4R8FVD4"/>
<dbReference type="RefSeq" id="WP_166671000.1">
    <property type="nucleotide sequence ID" value="NZ_SOEC01000004.1"/>
</dbReference>
<evidence type="ECO:0000313" key="2">
    <source>
        <dbReference type="Proteomes" id="UP000294489"/>
    </source>
</evidence>